<proteinExistence type="predicted"/>
<dbReference type="EMBL" id="QVOD01000006">
    <property type="protein sequence ID" value="RFT67550.1"/>
    <property type="molecule type" value="Genomic_DNA"/>
</dbReference>
<evidence type="ECO:0000313" key="2">
    <source>
        <dbReference type="Proteomes" id="UP000264294"/>
    </source>
</evidence>
<protein>
    <submittedName>
        <fullName evidence="1">Uncharacterized protein</fullName>
    </submittedName>
</protein>
<comment type="caution">
    <text evidence="1">The sequence shown here is derived from an EMBL/GenBank/DDBJ whole genome shotgun (WGS) entry which is preliminary data.</text>
</comment>
<reference evidence="1 2" key="1">
    <citation type="submission" date="2018-08" db="EMBL/GenBank/DDBJ databases">
        <title>Bacillus clarus sp. nov. strain PS00077A.</title>
        <authorList>
            <person name="Mendez Acevedo M."/>
            <person name="Carroll L."/>
            <person name="Mukherjee M."/>
            <person name="Wiedmann M."/>
            <person name="Kovac J."/>
        </authorList>
    </citation>
    <scope>NUCLEOTIDE SEQUENCE [LARGE SCALE GENOMIC DNA]</scope>
    <source>
        <strain evidence="1 2">PS00077A</strain>
    </source>
</reference>
<keyword evidence="2" id="KW-1185">Reference proteome</keyword>
<gene>
    <name evidence="1" type="ORF">D0U04_07130</name>
</gene>
<name>A0ABX9KYC3_9BACI</name>
<sequence>MNIETISGNVYAGEGIITEVTEERFLLSEKSVLCGYEKTTFCIECFLRKYAFYIQNNNNIQYYCCRAVSIICIISLCFQY</sequence>
<evidence type="ECO:0000313" key="1">
    <source>
        <dbReference type="EMBL" id="RFT67550.1"/>
    </source>
</evidence>
<dbReference type="Proteomes" id="UP000264294">
    <property type="component" value="Unassembled WGS sequence"/>
</dbReference>
<accession>A0ABX9KYC3</accession>
<organism evidence="1 2">
    <name type="scientific">Bacillus clarus</name>
    <dbReference type="NCBI Taxonomy" id="2338372"/>
    <lineage>
        <taxon>Bacteria</taxon>
        <taxon>Bacillati</taxon>
        <taxon>Bacillota</taxon>
        <taxon>Bacilli</taxon>
        <taxon>Bacillales</taxon>
        <taxon>Bacillaceae</taxon>
        <taxon>Bacillus</taxon>
        <taxon>Bacillus cereus group</taxon>
    </lineage>
</organism>